<dbReference type="Proteomes" id="UP000298390">
    <property type="component" value="Unassembled WGS sequence"/>
</dbReference>
<dbReference type="Pfam" id="PF07690">
    <property type="entry name" value="MFS_1"/>
    <property type="match status" value="1"/>
</dbReference>
<dbReference type="Gene3D" id="1.20.1250.20">
    <property type="entry name" value="MFS general substrate transporter like domains"/>
    <property type="match status" value="1"/>
</dbReference>
<evidence type="ECO:0000256" key="3">
    <source>
        <dbReference type="SAM" id="Phobius"/>
    </source>
</evidence>
<dbReference type="InterPro" id="IPR011701">
    <property type="entry name" value="MFS"/>
</dbReference>
<feature type="transmembrane region" description="Helical" evidence="3">
    <location>
        <begin position="272"/>
        <end position="291"/>
    </location>
</feature>
<feature type="transmembrane region" description="Helical" evidence="3">
    <location>
        <begin position="95"/>
        <end position="117"/>
    </location>
</feature>
<dbReference type="GO" id="GO:0016020">
    <property type="term" value="C:membrane"/>
    <property type="evidence" value="ECO:0007669"/>
    <property type="project" value="UniProtKB-SubCell"/>
</dbReference>
<dbReference type="EMBL" id="SEKV01000569">
    <property type="protein sequence ID" value="TFY55681.1"/>
    <property type="molecule type" value="Genomic_DNA"/>
</dbReference>
<feature type="transmembrane region" description="Helical" evidence="3">
    <location>
        <begin position="189"/>
        <end position="211"/>
    </location>
</feature>
<feature type="transmembrane region" description="Helical" evidence="3">
    <location>
        <begin position="365"/>
        <end position="385"/>
    </location>
</feature>
<name>A0A4Y9Y2Q8_9APHY</name>
<keyword evidence="3" id="KW-1133">Transmembrane helix</keyword>
<comment type="caution">
    <text evidence="4">The sequence shown here is derived from an EMBL/GenBank/DDBJ whole genome shotgun (WGS) entry which is preliminary data.</text>
</comment>
<evidence type="ECO:0000313" key="4">
    <source>
        <dbReference type="EMBL" id="TFY55681.1"/>
    </source>
</evidence>
<comment type="subcellular location">
    <subcellularLocation>
        <location evidence="1">Membrane</location>
        <topology evidence="1">Multi-pass membrane protein</topology>
    </subcellularLocation>
</comment>
<feature type="transmembrane region" description="Helical" evidence="3">
    <location>
        <begin position="327"/>
        <end position="353"/>
    </location>
</feature>
<feature type="transmembrane region" description="Helical" evidence="3">
    <location>
        <begin position="158"/>
        <end position="177"/>
    </location>
</feature>
<feature type="transmembrane region" description="Helical" evidence="3">
    <location>
        <begin position="238"/>
        <end position="260"/>
    </location>
</feature>
<dbReference type="SUPFAM" id="SSF103473">
    <property type="entry name" value="MFS general substrate transporter"/>
    <property type="match status" value="1"/>
</dbReference>
<reference evidence="4 5" key="1">
    <citation type="submission" date="2019-01" db="EMBL/GenBank/DDBJ databases">
        <title>Genome sequencing of the rare red list fungi Fomitopsis rosea.</title>
        <authorList>
            <person name="Buettner E."/>
            <person name="Kellner H."/>
        </authorList>
    </citation>
    <scope>NUCLEOTIDE SEQUENCE [LARGE SCALE GENOMIC DNA]</scope>
    <source>
        <strain evidence="4 5">DSM 105464</strain>
    </source>
</reference>
<dbReference type="PANTHER" id="PTHR11360">
    <property type="entry name" value="MONOCARBOXYLATE TRANSPORTER"/>
    <property type="match status" value="1"/>
</dbReference>
<keyword evidence="3" id="KW-0812">Transmembrane</keyword>
<evidence type="ECO:0000256" key="1">
    <source>
        <dbReference type="ARBA" id="ARBA00004141"/>
    </source>
</evidence>
<dbReference type="PANTHER" id="PTHR11360:SF234">
    <property type="entry name" value="MFS-TYPE TRANSPORTER DBAD-RELATED"/>
    <property type="match status" value="1"/>
</dbReference>
<dbReference type="InterPro" id="IPR050327">
    <property type="entry name" value="Proton-linked_MCT"/>
</dbReference>
<keyword evidence="3" id="KW-0472">Membrane</keyword>
<evidence type="ECO:0008006" key="6">
    <source>
        <dbReference type="Google" id="ProtNLM"/>
    </source>
</evidence>
<proteinExistence type="inferred from homology"/>
<comment type="similarity">
    <text evidence="2">Belongs to the major facilitator superfamily. Monocarboxylate porter (TC 2.A.1.13) family.</text>
</comment>
<evidence type="ECO:0000256" key="2">
    <source>
        <dbReference type="ARBA" id="ARBA00006727"/>
    </source>
</evidence>
<gene>
    <name evidence="4" type="ORF">EVJ58_g8095</name>
</gene>
<organism evidence="4 5">
    <name type="scientific">Rhodofomes roseus</name>
    <dbReference type="NCBI Taxonomy" id="34475"/>
    <lineage>
        <taxon>Eukaryota</taxon>
        <taxon>Fungi</taxon>
        <taxon>Dikarya</taxon>
        <taxon>Basidiomycota</taxon>
        <taxon>Agaricomycotina</taxon>
        <taxon>Agaricomycetes</taxon>
        <taxon>Polyporales</taxon>
        <taxon>Rhodofomes</taxon>
    </lineage>
</organism>
<dbReference type="GO" id="GO:0022857">
    <property type="term" value="F:transmembrane transporter activity"/>
    <property type="evidence" value="ECO:0007669"/>
    <property type="project" value="InterPro"/>
</dbReference>
<evidence type="ECO:0000313" key="5">
    <source>
        <dbReference type="Proteomes" id="UP000298390"/>
    </source>
</evidence>
<feature type="transmembrane region" description="Helical" evidence="3">
    <location>
        <begin position="123"/>
        <end position="146"/>
    </location>
</feature>
<protein>
    <recommendedName>
        <fullName evidence="6">Major facilitator superfamily (MFS) profile domain-containing protein</fullName>
    </recommendedName>
</protein>
<dbReference type="AlphaFoldDB" id="A0A4Y9Y2Q8"/>
<feature type="transmembrane region" description="Helical" evidence="3">
    <location>
        <begin position="303"/>
        <end position="321"/>
    </location>
</feature>
<dbReference type="InterPro" id="IPR036259">
    <property type="entry name" value="MFS_trans_sf"/>
</dbReference>
<sequence length="425" mass="45940">MSATSGRPSSEVEQALKGEYAPPEAMDIEDVPQSVINVPDGGVQAWLSVLGGYGSLCLHDYIRLFQLVRGIPGLLRPSRRVVPVKYQLDWVNTTVLYVLHGSTSGLLYVFCMFMLSIADPHKYYQLVLSQGVGMGIGSGLMLVPAISVQTHHWRLRRSLAMGIVMTGSGVGGVIYPIMLNRLVTGSAGFAWGVRATAFLTLGLLAIANAIMTTRLPNARQRGPGTKPDMKAIMTDGPYWLYVLGLFLVLWGMFFPYFYLQLWVNLHGLPGNLAFYTIAILNAASIFGRTLPNMLADRIGPFNVLGPVALITSALVLAMFGVKSTGAVVIFSILYGFFSGAMISLMPPAAATLANGLHEIGIRLGIGYFVSSFAMLTGTPIAGALFDDGDQWYKPIVFCTIIMFAGAACIATARSLVARRKRTQRV</sequence>
<accession>A0A4Y9Y2Q8</accession>
<feature type="transmembrane region" description="Helical" evidence="3">
    <location>
        <begin position="391"/>
        <end position="416"/>
    </location>
</feature>